<gene>
    <name evidence="2" type="ORF">BCV38_07425</name>
</gene>
<comment type="caution">
    <text evidence="2">The sequence shown here is derived from an EMBL/GenBank/DDBJ whole genome shotgun (WGS) entry which is preliminary data.</text>
</comment>
<protein>
    <recommendedName>
        <fullName evidence="1">4-fold beta flower domain-containing protein</fullName>
    </recommendedName>
</protein>
<dbReference type="RefSeq" id="WP_102297575.1">
    <property type="nucleotide sequence ID" value="NZ_JAAHTI010000001.1"/>
</dbReference>
<evidence type="ECO:0000313" key="3">
    <source>
        <dbReference type="Proteomes" id="UP000239763"/>
    </source>
</evidence>
<dbReference type="GeneID" id="69648817"/>
<dbReference type="Proteomes" id="UP000239763">
    <property type="component" value="Unassembled WGS sequence"/>
</dbReference>
<organism evidence="2 3">
    <name type="scientific">Vibrio lentus</name>
    <dbReference type="NCBI Taxonomy" id="136468"/>
    <lineage>
        <taxon>Bacteria</taxon>
        <taxon>Pseudomonadati</taxon>
        <taxon>Pseudomonadota</taxon>
        <taxon>Gammaproteobacteria</taxon>
        <taxon>Vibrionales</taxon>
        <taxon>Vibrionaceae</taxon>
        <taxon>Vibrio</taxon>
    </lineage>
</organism>
<feature type="domain" description="4-fold beta flower" evidence="1">
    <location>
        <begin position="5"/>
        <end position="116"/>
    </location>
</feature>
<proteinExistence type="predicted"/>
<name>A0AA45A7X1_9VIBR</name>
<evidence type="ECO:0000259" key="1">
    <source>
        <dbReference type="Pfam" id="PF21784"/>
    </source>
</evidence>
<accession>A0AA45A7X1</accession>
<dbReference type="InterPro" id="IPR048911">
    <property type="entry name" value="Bflower"/>
</dbReference>
<reference evidence="2 3" key="1">
    <citation type="journal article" date="2018" name="Nature">
        <title>A major lineage of non-tailed dsDNA viruses as unrecognized killers of marine bacteria.</title>
        <authorList>
            <person name="Kauffman K.M."/>
            <person name="Hussain F.A."/>
            <person name="Yang J."/>
            <person name="Arevalo P."/>
            <person name="Brown J.M."/>
            <person name="Chang W.K."/>
            <person name="VanInsberghe D."/>
            <person name="Elsherbini J."/>
            <person name="Sharma R.S."/>
            <person name="Cutler M.B."/>
            <person name="Kelly L."/>
            <person name="Polz M.F."/>
        </authorList>
    </citation>
    <scope>NUCLEOTIDE SEQUENCE [LARGE SCALE GENOMIC DNA]</scope>
    <source>
        <strain evidence="2 3">10N.286.55.E1</strain>
    </source>
</reference>
<dbReference type="Pfam" id="PF21784">
    <property type="entry name" value="Bflower"/>
    <property type="match status" value="1"/>
</dbReference>
<keyword evidence="3" id="KW-1185">Reference proteome</keyword>
<sequence>MSLDFFDSAGQPYAYCDDGDTIFTFGGSPIAYIDGDSIYAFSGAHLGFFEDGNIWDRHGRVVLFTPRSTAGPLKPLQVLKPLKGLKSLKPLKGLRELKPLKPLKSMNWSMVSPQQLFPN</sequence>
<evidence type="ECO:0000313" key="2">
    <source>
        <dbReference type="EMBL" id="PME26872.1"/>
    </source>
</evidence>
<dbReference type="AlphaFoldDB" id="A0AA45A7X1"/>
<dbReference type="EMBL" id="MCSB01000024">
    <property type="protein sequence ID" value="PME26872.1"/>
    <property type="molecule type" value="Genomic_DNA"/>
</dbReference>